<keyword evidence="3" id="KW-1185">Reference proteome</keyword>
<dbReference type="PANTHER" id="PTHR33050">
    <property type="entry name" value="REVERSE TRANSCRIPTASE DOMAIN-CONTAINING PROTEIN"/>
    <property type="match status" value="1"/>
</dbReference>
<dbReference type="PANTHER" id="PTHR33050:SF7">
    <property type="entry name" value="RIBONUCLEASE H"/>
    <property type="match status" value="1"/>
</dbReference>
<evidence type="ECO:0000256" key="1">
    <source>
        <dbReference type="SAM" id="MobiDB-lite"/>
    </source>
</evidence>
<evidence type="ECO:0000313" key="3">
    <source>
        <dbReference type="Proteomes" id="UP000507470"/>
    </source>
</evidence>
<accession>A0A6J8B5N6</accession>
<sequence length="275" mass="31918">MRSELEEIALKIFNLCIHNCISLEVEWVPRELNNTADLYSKLFDINDCYANDVYSKYFNSLLGPFYCDVFADYNIHKLPIFFSAYFCPDTSGVAAFGFSWNTYNCWLVPPIHLVSDIFKQKTELEQKNRSLDLKVTQLTHRVEGYESAMHISTKKATIKVGLEILTGDVDKRMKQQIDLYEVLTLMTEERVDEWSDTEKSTTLEEIKNFFSEEPPSTIKQHIKEVTELFKDKHIPALMSETDESMVGELEHEPQNSQATIEDMKTMDGQESEENF</sequence>
<name>A0A6J8B5N6_MYTCO</name>
<reference evidence="2 3" key="1">
    <citation type="submission" date="2020-06" db="EMBL/GenBank/DDBJ databases">
        <authorList>
            <person name="Li R."/>
            <person name="Bekaert M."/>
        </authorList>
    </citation>
    <scope>NUCLEOTIDE SEQUENCE [LARGE SCALE GENOMIC DNA]</scope>
    <source>
        <strain evidence="3">wild</strain>
    </source>
</reference>
<dbReference type="Proteomes" id="UP000507470">
    <property type="component" value="Unassembled WGS sequence"/>
</dbReference>
<dbReference type="EMBL" id="CACVKT020002588">
    <property type="protein sequence ID" value="CAC5378771.1"/>
    <property type="molecule type" value="Genomic_DNA"/>
</dbReference>
<proteinExistence type="predicted"/>
<dbReference type="InterPro" id="IPR052055">
    <property type="entry name" value="Hepadnavirus_pol/RT"/>
</dbReference>
<organism evidence="2 3">
    <name type="scientific">Mytilus coruscus</name>
    <name type="common">Sea mussel</name>
    <dbReference type="NCBI Taxonomy" id="42192"/>
    <lineage>
        <taxon>Eukaryota</taxon>
        <taxon>Metazoa</taxon>
        <taxon>Spiralia</taxon>
        <taxon>Lophotrochozoa</taxon>
        <taxon>Mollusca</taxon>
        <taxon>Bivalvia</taxon>
        <taxon>Autobranchia</taxon>
        <taxon>Pteriomorphia</taxon>
        <taxon>Mytilida</taxon>
        <taxon>Mytiloidea</taxon>
        <taxon>Mytilidae</taxon>
        <taxon>Mytilinae</taxon>
        <taxon>Mytilus</taxon>
    </lineage>
</organism>
<feature type="region of interest" description="Disordered" evidence="1">
    <location>
        <begin position="243"/>
        <end position="275"/>
    </location>
</feature>
<dbReference type="AlphaFoldDB" id="A0A6J8B5N6"/>
<dbReference type="OrthoDB" id="6062799at2759"/>
<evidence type="ECO:0000313" key="2">
    <source>
        <dbReference type="EMBL" id="CAC5378771.1"/>
    </source>
</evidence>
<gene>
    <name evidence="2" type="ORF">MCOR_14912</name>
</gene>
<evidence type="ECO:0008006" key="4">
    <source>
        <dbReference type="Google" id="ProtNLM"/>
    </source>
</evidence>
<protein>
    <recommendedName>
        <fullName evidence="4">RNase H type-1 domain-containing protein</fullName>
    </recommendedName>
</protein>